<dbReference type="HOGENOM" id="CLU_3139183_0_0_10"/>
<evidence type="ECO:0000313" key="1">
    <source>
        <dbReference type="EMBL" id="EGC19401.1"/>
    </source>
</evidence>
<sequence length="49" mass="5796">MKPVFAVKEEACAAGDWMKEGRFLPPVDFWHGPRKQWMVLPFNAWMLFV</sequence>
<gene>
    <name evidence="1" type="ORF">HMPREF9141_1941</name>
</gene>
<comment type="caution">
    <text evidence="1">The sequence shown here is derived from an EMBL/GenBank/DDBJ whole genome shotgun (WGS) entry which is preliminary data.</text>
</comment>
<keyword evidence="2" id="KW-1185">Reference proteome</keyword>
<dbReference type="Proteomes" id="UP000005697">
    <property type="component" value="Unassembled WGS sequence"/>
</dbReference>
<accession>F0F8M4</accession>
<name>F0F8M4_9BACT</name>
<reference evidence="1 2" key="1">
    <citation type="submission" date="2011-01" db="EMBL/GenBank/DDBJ databases">
        <authorList>
            <person name="Muzny D."/>
            <person name="Qin X."/>
            <person name="Deng J."/>
            <person name="Jiang H."/>
            <person name="Liu Y."/>
            <person name="Qu J."/>
            <person name="Song X.-Z."/>
            <person name="Zhang L."/>
            <person name="Thornton R."/>
            <person name="Coyle M."/>
            <person name="Francisco L."/>
            <person name="Jackson L."/>
            <person name="Javaid M."/>
            <person name="Korchina V."/>
            <person name="Kovar C."/>
            <person name="Mata R."/>
            <person name="Mathew T."/>
            <person name="Ngo R."/>
            <person name="Nguyen L."/>
            <person name="Nguyen N."/>
            <person name="Okwuonu G."/>
            <person name="Ongeri F."/>
            <person name="Pham C."/>
            <person name="Simmons D."/>
            <person name="Wilczek-Boney K."/>
            <person name="Hale W."/>
            <person name="Jakkamsetti A."/>
            <person name="Pham P."/>
            <person name="Ruth R."/>
            <person name="San Lucas F."/>
            <person name="Warren J."/>
            <person name="Zhang J."/>
            <person name="Zhao Z."/>
            <person name="Zhou C."/>
            <person name="Zhu D."/>
            <person name="Lee S."/>
            <person name="Bess C."/>
            <person name="Blankenburg K."/>
            <person name="Forbes L."/>
            <person name="Fu Q."/>
            <person name="Gubbala S."/>
            <person name="Hirani K."/>
            <person name="Jayaseelan J.C."/>
            <person name="Lara F."/>
            <person name="Munidasa M."/>
            <person name="Palculict T."/>
            <person name="Patil S."/>
            <person name="Pu L.-L."/>
            <person name="Saada N."/>
            <person name="Tang L."/>
            <person name="Weissenberger G."/>
            <person name="Zhu Y."/>
            <person name="Hemphill L."/>
            <person name="Shang Y."/>
            <person name="Youmans B."/>
            <person name="Ayvaz T."/>
            <person name="Ross M."/>
            <person name="Santibanez J."/>
            <person name="Aqrawi P."/>
            <person name="Gross S."/>
            <person name="Joshi V."/>
            <person name="Fowler G."/>
            <person name="Nazareth L."/>
            <person name="Reid J."/>
            <person name="Worley K."/>
            <person name="Petrosino J."/>
            <person name="Highlander S."/>
            <person name="Gibbs R."/>
        </authorList>
    </citation>
    <scope>NUCLEOTIDE SEQUENCE [LARGE SCALE GENOMIC DNA]</scope>
    <source>
        <strain evidence="1 2">DSM 16608</strain>
    </source>
</reference>
<proteinExistence type="predicted"/>
<protein>
    <submittedName>
        <fullName evidence="1">Uncharacterized protein</fullName>
    </submittedName>
</protein>
<evidence type="ECO:0000313" key="2">
    <source>
        <dbReference type="Proteomes" id="UP000005697"/>
    </source>
</evidence>
<dbReference type="EMBL" id="AEWX01000027">
    <property type="protein sequence ID" value="EGC19401.1"/>
    <property type="molecule type" value="Genomic_DNA"/>
</dbReference>
<dbReference type="AlphaFoldDB" id="F0F8M4"/>
<organism evidence="1 2">
    <name type="scientific">Prevotella multiformis DSM 16608</name>
    <dbReference type="NCBI Taxonomy" id="888743"/>
    <lineage>
        <taxon>Bacteria</taxon>
        <taxon>Pseudomonadati</taxon>
        <taxon>Bacteroidota</taxon>
        <taxon>Bacteroidia</taxon>
        <taxon>Bacteroidales</taxon>
        <taxon>Prevotellaceae</taxon>
        <taxon>Prevotella</taxon>
    </lineage>
</organism>